<feature type="transmembrane region" description="Helical" evidence="1">
    <location>
        <begin position="24"/>
        <end position="45"/>
    </location>
</feature>
<accession>A0AAD3X3W9</accession>
<name>A0AAD3X3W9_MICMQ</name>
<sequence>MSEPDAEPTPSLIQQRLALQRRRVGAVSQLGFSAVVLAGWIFVLVLDGPNVWRWIGIVVFALGAAIGAVQLRTALRETRAFETRHGPGAGVQKRTE</sequence>
<dbReference type="EMBL" id="WAAQ01000001">
    <property type="protein sequence ID" value="KAB1886602.1"/>
    <property type="molecule type" value="Genomic_DNA"/>
</dbReference>
<gene>
    <name evidence="2" type="ORF">F6W70_03920</name>
</gene>
<evidence type="ECO:0000313" key="3">
    <source>
        <dbReference type="Proteomes" id="UP000436027"/>
    </source>
</evidence>
<evidence type="ECO:0000313" key="2">
    <source>
        <dbReference type="EMBL" id="KAB1886602.1"/>
    </source>
</evidence>
<keyword evidence="1" id="KW-1133">Transmembrane helix</keyword>
<evidence type="ECO:0000256" key="1">
    <source>
        <dbReference type="SAM" id="Phobius"/>
    </source>
</evidence>
<keyword evidence="1" id="KW-0472">Membrane</keyword>
<dbReference type="RefSeq" id="WP_151485968.1">
    <property type="nucleotide sequence ID" value="NZ_BAAAIN010000002.1"/>
</dbReference>
<proteinExistence type="predicted"/>
<reference evidence="2 3" key="1">
    <citation type="submission" date="2019-09" db="EMBL/GenBank/DDBJ databases">
        <title>Whole genome sequencing of Microbacterium maritypicum.</title>
        <authorList>
            <person name="Lenchi N."/>
        </authorList>
    </citation>
    <scope>NUCLEOTIDE SEQUENCE [LARGE SCALE GENOMIC DNA]</scope>
    <source>
        <strain evidence="2 3">DSM 12512</strain>
    </source>
</reference>
<organism evidence="2 3">
    <name type="scientific">Microbacterium maritypicum</name>
    <name type="common">Microbacterium liquefaciens</name>
    <dbReference type="NCBI Taxonomy" id="33918"/>
    <lineage>
        <taxon>Bacteria</taxon>
        <taxon>Bacillati</taxon>
        <taxon>Actinomycetota</taxon>
        <taxon>Actinomycetes</taxon>
        <taxon>Micrococcales</taxon>
        <taxon>Microbacteriaceae</taxon>
        <taxon>Microbacterium</taxon>
    </lineage>
</organism>
<comment type="caution">
    <text evidence="2">The sequence shown here is derived from an EMBL/GenBank/DDBJ whole genome shotgun (WGS) entry which is preliminary data.</text>
</comment>
<protein>
    <submittedName>
        <fullName evidence="2">Uncharacterized protein</fullName>
    </submittedName>
</protein>
<dbReference type="AlphaFoldDB" id="A0AAD3X3W9"/>
<keyword evidence="1" id="KW-0812">Transmembrane</keyword>
<feature type="transmembrane region" description="Helical" evidence="1">
    <location>
        <begin position="51"/>
        <end position="69"/>
    </location>
</feature>
<dbReference type="Proteomes" id="UP000436027">
    <property type="component" value="Unassembled WGS sequence"/>
</dbReference>